<evidence type="ECO:0000313" key="8">
    <source>
        <dbReference type="Proteomes" id="UP000824200"/>
    </source>
</evidence>
<dbReference type="NCBIfam" id="NF001033">
    <property type="entry name" value="PRK00114.1"/>
    <property type="match status" value="1"/>
</dbReference>
<comment type="caution">
    <text evidence="7">The sequence shown here is derived from an EMBL/GenBank/DDBJ whole genome shotgun (WGS) entry which is preliminary data.</text>
</comment>
<keyword evidence="1 6" id="KW-0963">Cytoplasm</keyword>
<comment type="function">
    <text evidence="6">Redox regulated molecular chaperone. Protects both thermally unfolding and oxidatively damaged proteins from irreversible aggregation. Plays an important role in the bacterial defense system toward oxidative stress.</text>
</comment>
<dbReference type="InterPro" id="IPR000397">
    <property type="entry name" value="Heat_shock_Hsp33"/>
</dbReference>
<organism evidence="7 8">
    <name type="scientific">Candidatus Fimimonas gallinarum</name>
    <dbReference type="NCBI Taxonomy" id="2840821"/>
    <lineage>
        <taxon>Bacteria</taxon>
        <taxon>Pseudomonadati</taxon>
        <taxon>Myxococcota</taxon>
        <taxon>Myxococcia</taxon>
        <taxon>Myxococcales</taxon>
        <taxon>Cystobacterineae</taxon>
        <taxon>Myxococcaceae</taxon>
        <taxon>Myxococcaceae incertae sedis</taxon>
        <taxon>Candidatus Fimimonas</taxon>
    </lineage>
</organism>
<dbReference type="SUPFAM" id="SSF64397">
    <property type="entry name" value="Hsp33 domain"/>
    <property type="match status" value="1"/>
</dbReference>
<dbReference type="InterPro" id="IPR016154">
    <property type="entry name" value="Heat_shock_Hsp33_C"/>
</dbReference>
<dbReference type="HAMAP" id="MF_00117">
    <property type="entry name" value="HslO"/>
    <property type="match status" value="1"/>
</dbReference>
<evidence type="ECO:0000256" key="6">
    <source>
        <dbReference type="HAMAP-Rule" id="MF_00117"/>
    </source>
</evidence>
<dbReference type="GO" id="GO:0044183">
    <property type="term" value="F:protein folding chaperone"/>
    <property type="evidence" value="ECO:0007669"/>
    <property type="project" value="TreeGrafter"/>
</dbReference>
<dbReference type="GO" id="GO:0051082">
    <property type="term" value="F:unfolded protein binding"/>
    <property type="evidence" value="ECO:0007669"/>
    <property type="project" value="UniProtKB-UniRule"/>
</dbReference>
<evidence type="ECO:0000256" key="5">
    <source>
        <dbReference type="ARBA" id="ARBA00023284"/>
    </source>
</evidence>
<dbReference type="CDD" id="cd00498">
    <property type="entry name" value="Hsp33"/>
    <property type="match status" value="1"/>
</dbReference>
<evidence type="ECO:0000256" key="2">
    <source>
        <dbReference type="ARBA" id="ARBA00022833"/>
    </source>
</evidence>
<keyword evidence="5 6" id="KW-0676">Redox-active center</keyword>
<dbReference type="SUPFAM" id="SSF118352">
    <property type="entry name" value="HSP33 redox switch-like"/>
    <property type="match status" value="1"/>
</dbReference>
<name>A0A9D1J840_9BACT</name>
<comment type="similarity">
    <text evidence="6">Belongs to the HSP33 family.</text>
</comment>
<feature type="disulfide bond" description="Redox-active" evidence="6">
    <location>
        <begin position="268"/>
        <end position="271"/>
    </location>
</feature>
<comment type="subcellular location">
    <subcellularLocation>
        <location evidence="6">Cytoplasm</location>
    </subcellularLocation>
</comment>
<gene>
    <name evidence="6 7" type="primary">hslO</name>
    <name evidence="7" type="ORF">IAC95_01125</name>
</gene>
<evidence type="ECO:0000256" key="1">
    <source>
        <dbReference type="ARBA" id="ARBA00022490"/>
    </source>
</evidence>
<dbReference type="Pfam" id="PF01430">
    <property type="entry name" value="HSP33"/>
    <property type="match status" value="1"/>
</dbReference>
<dbReference type="EMBL" id="DVHL01000010">
    <property type="protein sequence ID" value="HIR65482.1"/>
    <property type="molecule type" value="Genomic_DNA"/>
</dbReference>
<dbReference type="PANTHER" id="PTHR30111">
    <property type="entry name" value="33 KDA CHAPERONIN"/>
    <property type="match status" value="1"/>
</dbReference>
<dbReference type="AlphaFoldDB" id="A0A9D1J840"/>
<reference evidence="7" key="2">
    <citation type="journal article" date="2021" name="PeerJ">
        <title>Extensive microbial diversity within the chicken gut microbiome revealed by metagenomics and culture.</title>
        <authorList>
            <person name="Gilroy R."/>
            <person name="Ravi A."/>
            <person name="Getino M."/>
            <person name="Pursley I."/>
            <person name="Horton D.L."/>
            <person name="Alikhan N.F."/>
            <person name="Baker D."/>
            <person name="Gharbi K."/>
            <person name="Hall N."/>
            <person name="Watson M."/>
            <person name="Adriaenssens E.M."/>
            <person name="Foster-Nyarko E."/>
            <person name="Jarju S."/>
            <person name="Secka A."/>
            <person name="Antonio M."/>
            <person name="Oren A."/>
            <person name="Chaudhuri R.R."/>
            <person name="La Ragione R."/>
            <person name="Hildebrand F."/>
            <person name="Pallen M.J."/>
        </authorList>
    </citation>
    <scope>NUCLEOTIDE SEQUENCE</scope>
    <source>
        <strain evidence="7">CHK121-14286</strain>
    </source>
</reference>
<evidence type="ECO:0000313" key="7">
    <source>
        <dbReference type="EMBL" id="HIR65482.1"/>
    </source>
</evidence>
<protein>
    <recommendedName>
        <fullName evidence="6">33 kDa chaperonin</fullName>
    </recommendedName>
    <alternativeName>
        <fullName evidence="6">Heat shock protein 33 homolog</fullName>
        <shortName evidence="6">HSP33</shortName>
    </alternativeName>
</protein>
<dbReference type="Gene3D" id="3.55.30.10">
    <property type="entry name" value="Hsp33 domain"/>
    <property type="match status" value="1"/>
</dbReference>
<dbReference type="InterPro" id="IPR016153">
    <property type="entry name" value="Heat_shock_Hsp33_N"/>
</dbReference>
<keyword evidence="2 6" id="KW-0862">Zinc</keyword>
<feature type="disulfide bond" description="Redox-active" evidence="6">
    <location>
        <begin position="235"/>
        <end position="237"/>
    </location>
</feature>
<comment type="PTM">
    <text evidence="6">Under oxidizing conditions two disulfide bonds are formed involving the reactive cysteines. Under reducing conditions zinc is bound to the reactive cysteines and the protein is inactive.</text>
</comment>
<dbReference type="GO" id="GO:0042026">
    <property type="term" value="P:protein refolding"/>
    <property type="evidence" value="ECO:0007669"/>
    <property type="project" value="TreeGrafter"/>
</dbReference>
<dbReference type="Gene3D" id="3.90.1280.10">
    <property type="entry name" value="HSP33 redox switch-like"/>
    <property type="match status" value="1"/>
</dbReference>
<dbReference type="PANTHER" id="PTHR30111:SF1">
    <property type="entry name" value="33 KDA CHAPERONIN"/>
    <property type="match status" value="1"/>
</dbReference>
<keyword evidence="3 6" id="KW-1015">Disulfide bond</keyword>
<evidence type="ECO:0000256" key="4">
    <source>
        <dbReference type="ARBA" id="ARBA00023186"/>
    </source>
</evidence>
<dbReference type="PIRSF" id="PIRSF005261">
    <property type="entry name" value="Heat_shock_Hsp33"/>
    <property type="match status" value="1"/>
</dbReference>
<keyword evidence="4 6" id="KW-0143">Chaperone</keyword>
<evidence type="ECO:0000256" key="3">
    <source>
        <dbReference type="ARBA" id="ARBA00023157"/>
    </source>
</evidence>
<reference evidence="7" key="1">
    <citation type="submission" date="2020-10" db="EMBL/GenBank/DDBJ databases">
        <authorList>
            <person name="Gilroy R."/>
        </authorList>
    </citation>
    <scope>NUCLEOTIDE SEQUENCE</scope>
    <source>
        <strain evidence="7">CHK121-14286</strain>
    </source>
</reference>
<accession>A0A9D1J840</accession>
<sequence>MASVLVKALVENSLIISAVESRDLVNKVIKIHNLSPMGAAALGRALTMASLMGAELKNADDYLTAIIKGNGPLGTITVCADGKGHVKGTVQNPVVETVVREDGHLDVGAAVGKQGQLTVIKDIGLKQPYVGTSQLVNGEIAADFAYYFATSEQQPCGVTLGVGLQNGKCKSAGGVFVQVLPNCDGKLLEQVERVMYAMDEMSYQFENNTARQVIEKFFGSFSPVFTLERPVTYKCNCSKRKIDGIVRGLGKEEAQSIIDDVGKIEVCCHFCGKKYVYTQSDADKLFEK</sequence>
<proteinExistence type="inferred from homology"/>
<dbReference type="Proteomes" id="UP000824200">
    <property type="component" value="Unassembled WGS sequence"/>
</dbReference>
<dbReference type="GO" id="GO:0005737">
    <property type="term" value="C:cytoplasm"/>
    <property type="evidence" value="ECO:0007669"/>
    <property type="project" value="UniProtKB-SubCell"/>
</dbReference>